<reference evidence="2" key="1">
    <citation type="submission" date="2013-06" db="EMBL/GenBank/DDBJ databases">
        <authorList>
            <person name="Zhao Q."/>
        </authorList>
    </citation>
    <scope>NUCLEOTIDE SEQUENCE</scope>
    <source>
        <strain evidence="2">cv. W1943</strain>
    </source>
</reference>
<protein>
    <submittedName>
        <fullName evidence="1">Uncharacterized protein</fullName>
    </submittedName>
</protein>
<evidence type="ECO:0000313" key="2">
    <source>
        <dbReference type="Proteomes" id="UP000008022"/>
    </source>
</evidence>
<keyword evidence="2" id="KW-1185">Reference proteome</keyword>
<dbReference type="EnsemblPlants" id="ORUFI01G06790.1">
    <property type="protein sequence ID" value="ORUFI01G06790.1"/>
    <property type="gene ID" value="ORUFI01G06790"/>
</dbReference>
<evidence type="ECO:0000313" key="1">
    <source>
        <dbReference type="EnsemblPlants" id="ORUFI01G06790.1"/>
    </source>
</evidence>
<name>A0A0E0MSN1_ORYRU</name>
<reference evidence="1" key="2">
    <citation type="submission" date="2015-06" db="UniProtKB">
        <authorList>
            <consortium name="EnsemblPlants"/>
        </authorList>
    </citation>
    <scope>IDENTIFICATION</scope>
</reference>
<accession>A0A0E0MSN1</accession>
<dbReference type="AlphaFoldDB" id="A0A0E0MSN1"/>
<dbReference type="HOGENOM" id="CLU_1952336_0_0_1"/>
<proteinExistence type="predicted"/>
<organism evidence="1 2">
    <name type="scientific">Oryza rufipogon</name>
    <name type="common">Brownbeard rice</name>
    <name type="synonym">Asian wild rice</name>
    <dbReference type="NCBI Taxonomy" id="4529"/>
    <lineage>
        <taxon>Eukaryota</taxon>
        <taxon>Viridiplantae</taxon>
        <taxon>Streptophyta</taxon>
        <taxon>Embryophyta</taxon>
        <taxon>Tracheophyta</taxon>
        <taxon>Spermatophyta</taxon>
        <taxon>Magnoliopsida</taxon>
        <taxon>Liliopsida</taxon>
        <taxon>Poales</taxon>
        <taxon>Poaceae</taxon>
        <taxon>BOP clade</taxon>
        <taxon>Oryzoideae</taxon>
        <taxon>Oryzeae</taxon>
        <taxon>Oryzinae</taxon>
        <taxon>Oryza</taxon>
    </lineage>
</organism>
<dbReference type="Proteomes" id="UP000008022">
    <property type="component" value="Unassembled WGS sequence"/>
</dbReference>
<sequence length="129" mass="13671">MAEVPDRIYESICWSSANHLNLSGFMVKDSGLSGAQELGKRITPWLQLATLKAPPGTNSGYGFGLLLTMTPPHPSPSASPSSPASSFLHSRYQAASNIGMIQEEGVATWVRRWVGGGRWAVGGGVTVTL</sequence>
<dbReference type="Gramene" id="ORUFI01G06790.1">
    <property type="protein sequence ID" value="ORUFI01G06790.1"/>
    <property type="gene ID" value="ORUFI01G06790"/>
</dbReference>